<feature type="domain" description="Phosphomannose isomerase type I catalytic" evidence="5">
    <location>
        <begin position="1"/>
        <end position="111"/>
    </location>
</feature>
<feature type="binding site" evidence="3">
    <location>
        <position position="173"/>
    </location>
    <ligand>
        <name>Zn(2+)</name>
        <dbReference type="ChEBI" id="CHEBI:29105"/>
    </ligand>
</feature>
<accession>A0A9D2DVP6</accession>
<dbReference type="PANTHER" id="PTHR42742">
    <property type="entry name" value="TRANSCRIPTIONAL REPRESSOR MPRA"/>
    <property type="match status" value="1"/>
</dbReference>
<dbReference type="GO" id="GO:0004476">
    <property type="term" value="F:mannose-6-phosphate isomerase activity"/>
    <property type="evidence" value="ECO:0007669"/>
    <property type="project" value="InterPro"/>
</dbReference>
<reference evidence="6" key="1">
    <citation type="journal article" date="2021" name="PeerJ">
        <title>Extensive microbial diversity within the chicken gut microbiome revealed by metagenomics and culture.</title>
        <authorList>
            <person name="Gilroy R."/>
            <person name="Ravi A."/>
            <person name="Getino M."/>
            <person name="Pursley I."/>
            <person name="Horton D.L."/>
            <person name="Alikhan N.F."/>
            <person name="Baker D."/>
            <person name="Gharbi K."/>
            <person name="Hall N."/>
            <person name="Watson M."/>
            <person name="Adriaenssens E.M."/>
            <person name="Foster-Nyarko E."/>
            <person name="Jarju S."/>
            <person name="Secka A."/>
            <person name="Antonio M."/>
            <person name="Oren A."/>
            <person name="Chaudhuri R.R."/>
            <person name="La Ragione R."/>
            <person name="Hildebrand F."/>
            <person name="Pallen M.J."/>
        </authorList>
    </citation>
    <scope>NUCLEOTIDE SEQUENCE</scope>
    <source>
        <strain evidence="6">CHK33-5263</strain>
    </source>
</reference>
<gene>
    <name evidence="6" type="ORF">H9812_00270</name>
</gene>
<dbReference type="GO" id="GO:0005975">
    <property type="term" value="P:carbohydrate metabolic process"/>
    <property type="evidence" value="ECO:0007669"/>
    <property type="project" value="InterPro"/>
</dbReference>
<dbReference type="InterPro" id="IPR014710">
    <property type="entry name" value="RmlC-like_jellyroll"/>
</dbReference>
<dbReference type="Gene3D" id="2.60.120.10">
    <property type="entry name" value="Jelly Rolls"/>
    <property type="match status" value="2"/>
</dbReference>
<evidence type="ECO:0000256" key="4">
    <source>
        <dbReference type="PIRSR" id="PIRSR036894-2"/>
    </source>
</evidence>
<sequence length="321" mass="36626">MIQLQPVFKDYIWGGTKIRDFFRKNTGNLDRIAESWEFSSHVEGQSRIASGEYAGKTLSEFFAAVGWSKVGGFGRENRNLPCMVKFIDACENLSIQVHPTDNYAIRHERDNGKNEMWYIMSAEEGAFIYVGFNKNTSRKEVLRRIQDHSIEEILNKVPVRKGDSFFIPAGTVHAIGAGCFICEIQQTSNVTYRLYDYDRRDRDGRLRPLQIKKALEVLDYHHLQVLQDEQSGLYHIGSASSKMLARTNWFTVTKYDVDGDLQISVMRSPYSLYKAFVVVDGEGDVVMPNGPQHIKAGYTWLLKQQAPLRISGHCSVLIINL</sequence>
<dbReference type="AlphaFoldDB" id="A0A9D2DVP6"/>
<dbReference type="InterPro" id="IPR014628">
    <property type="entry name" value="Man6P_isomerase_Firm_short"/>
</dbReference>
<name>A0A9D2DVP6_9FIRM</name>
<dbReference type="InterPro" id="IPR051804">
    <property type="entry name" value="Carb_Metab_Reg_Kinase/Isom"/>
</dbReference>
<evidence type="ECO:0000313" key="7">
    <source>
        <dbReference type="Proteomes" id="UP000824044"/>
    </source>
</evidence>
<comment type="cofactor">
    <cofactor evidence="3">
        <name>Zn(2+)</name>
        <dbReference type="ChEBI" id="CHEBI:29105"/>
    </cofactor>
    <text evidence="3">Binds 1 zinc ion per subunit.</text>
</comment>
<dbReference type="PANTHER" id="PTHR42742:SF3">
    <property type="entry name" value="FRUCTOKINASE"/>
    <property type="match status" value="1"/>
</dbReference>
<feature type="active site" evidence="4">
    <location>
        <position position="193"/>
    </location>
</feature>
<evidence type="ECO:0000256" key="1">
    <source>
        <dbReference type="ARBA" id="ARBA00022723"/>
    </source>
</evidence>
<dbReference type="Proteomes" id="UP000824044">
    <property type="component" value="Unassembled WGS sequence"/>
</dbReference>
<feature type="binding site" evidence="3">
    <location>
        <position position="115"/>
    </location>
    <ligand>
        <name>Zn(2+)</name>
        <dbReference type="ChEBI" id="CHEBI:29105"/>
    </ligand>
</feature>
<keyword evidence="2 3" id="KW-0862">Zinc</keyword>
<protein>
    <submittedName>
        <fullName evidence="6">Class I mannose-6-phosphate isomerase</fullName>
    </submittedName>
</protein>
<evidence type="ECO:0000256" key="2">
    <source>
        <dbReference type="ARBA" id="ARBA00022833"/>
    </source>
</evidence>
<dbReference type="EMBL" id="DXBS01000005">
    <property type="protein sequence ID" value="HIZ23900.1"/>
    <property type="molecule type" value="Genomic_DNA"/>
</dbReference>
<reference evidence="6" key="2">
    <citation type="submission" date="2021-04" db="EMBL/GenBank/DDBJ databases">
        <authorList>
            <person name="Gilroy R."/>
        </authorList>
    </citation>
    <scope>NUCLEOTIDE SEQUENCE</scope>
    <source>
        <strain evidence="6">CHK33-5263</strain>
    </source>
</reference>
<dbReference type="CDD" id="cd07010">
    <property type="entry name" value="cupin_PMI_type_I_N_bac"/>
    <property type="match status" value="1"/>
</dbReference>
<keyword evidence="6" id="KW-0413">Isomerase</keyword>
<dbReference type="InterPro" id="IPR046457">
    <property type="entry name" value="PMI_typeI_cat"/>
</dbReference>
<evidence type="ECO:0000259" key="5">
    <source>
        <dbReference type="Pfam" id="PF20511"/>
    </source>
</evidence>
<dbReference type="SUPFAM" id="SSF51182">
    <property type="entry name" value="RmlC-like cupins"/>
    <property type="match status" value="1"/>
</dbReference>
<comment type="caution">
    <text evidence="6">The sequence shown here is derived from an EMBL/GenBank/DDBJ whole genome shotgun (WGS) entry which is preliminary data.</text>
</comment>
<dbReference type="InterPro" id="IPR011051">
    <property type="entry name" value="RmlC_Cupin_sf"/>
</dbReference>
<organism evidence="6 7">
    <name type="scientific">Candidatus Gallimonas intestinigallinarum</name>
    <dbReference type="NCBI Taxonomy" id="2838604"/>
    <lineage>
        <taxon>Bacteria</taxon>
        <taxon>Bacillati</taxon>
        <taxon>Bacillota</taxon>
        <taxon>Clostridia</taxon>
        <taxon>Candidatus Gallimonas</taxon>
    </lineage>
</organism>
<dbReference type="Pfam" id="PF20511">
    <property type="entry name" value="PMI_typeI_cat"/>
    <property type="match status" value="1"/>
</dbReference>
<evidence type="ECO:0000313" key="6">
    <source>
        <dbReference type="EMBL" id="HIZ23900.1"/>
    </source>
</evidence>
<feature type="binding site" evidence="3">
    <location>
        <position position="98"/>
    </location>
    <ligand>
        <name>Zn(2+)</name>
        <dbReference type="ChEBI" id="CHEBI:29105"/>
    </ligand>
</feature>
<dbReference type="GO" id="GO:0008270">
    <property type="term" value="F:zinc ion binding"/>
    <property type="evidence" value="ECO:0007669"/>
    <property type="project" value="InterPro"/>
</dbReference>
<keyword evidence="1 3" id="KW-0479">Metal-binding</keyword>
<evidence type="ECO:0000256" key="3">
    <source>
        <dbReference type="PIRSR" id="PIRSR036894-1"/>
    </source>
</evidence>
<dbReference type="PIRSF" id="PIRSF036894">
    <property type="entry name" value="PMI_Firm_short"/>
    <property type="match status" value="1"/>
</dbReference>
<proteinExistence type="predicted"/>